<keyword evidence="3" id="KW-1185">Reference proteome</keyword>
<protein>
    <submittedName>
        <fullName evidence="2">Uncharacterized protein</fullName>
    </submittedName>
</protein>
<keyword evidence="1" id="KW-0472">Membrane</keyword>
<proteinExistence type="predicted"/>
<keyword evidence="1" id="KW-0812">Transmembrane</keyword>
<dbReference type="RefSeq" id="WP_101643506.1">
    <property type="nucleotide sequence ID" value="NZ_PGUY01000046.1"/>
</dbReference>
<dbReference type="Proteomes" id="UP000234748">
    <property type="component" value="Unassembled WGS sequence"/>
</dbReference>
<keyword evidence="1" id="KW-1133">Transmembrane helix</keyword>
<dbReference type="AlphaFoldDB" id="A0A2N5M402"/>
<reference evidence="2 3" key="1">
    <citation type="submission" date="2017-11" db="EMBL/GenBank/DDBJ databases">
        <title>Comparitive Functional Genomics of Dry Heat Resistant strains isolated from the Viking Spacecraft.</title>
        <authorList>
            <person name="Seuylemezian A."/>
            <person name="Cooper K."/>
            <person name="Vaishampayan P."/>
        </authorList>
    </citation>
    <scope>NUCLEOTIDE SEQUENCE [LARGE SCALE GENOMIC DNA]</scope>
    <source>
        <strain evidence="2 3">V1-29</strain>
    </source>
</reference>
<dbReference type="EMBL" id="PGUY01000046">
    <property type="protein sequence ID" value="PLT29090.1"/>
    <property type="molecule type" value="Genomic_DNA"/>
</dbReference>
<feature type="transmembrane region" description="Helical" evidence="1">
    <location>
        <begin position="36"/>
        <end position="54"/>
    </location>
</feature>
<evidence type="ECO:0000313" key="2">
    <source>
        <dbReference type="EMBL" id="PLT29090.1"/>
    </source>
</evidence>
<evidence type="ECO:0000313" key="3">
    <source>
        <dbReference type="Proteomes" id="UP000234748"/>
    </source>
</evidence>
<gene>
    <name evidence="2" type="ORF">CUU66_14830</name>
</gene>
<sequence>MKQIDSDKLYKFAAICFAIAGISFLTVGILGGFQTFNIVLTVLFAINSILFFSLDKMKTNKDLN</sequence>
<organism evidence="2 3">
    <name type="scientific">Peribacillus deserti</name>
    <dbReference type="NCBI Taxonomy" id="673318"/>
    <lineage>
        <taxon>Bacteria</taxon>
        <taxon>Bacillati</taxon>
        <taxon>Bacillota</taxon>
        <taxon>Bacilli</taxon>
        <taxon>Bacillales</taxon>
        <taxon>Bacillaceae</taxon>
        <taxon>Peribacillus</taxon>
    </lineage>
</organism>
<evidence type="ECO:0000256" key="1">
    <source>
        <dbReference type="SAM" id="Phobius"/>
    </source>
</evidence>
<accession>A0A2N5M402</accession>
<name>A0A2N5M402_9BACI</name>
<feature type="transmembrane region" description="Helical" evidence="1">
    <location>
        <begin position="12"/>
        <end position="30"/>
    </location>
</feature>
<comment type="caution">
    <text evidence="2">The sequence shown here is derived from an EMBL/GenBank/DDBJ whole genome shotgun (WGS) entry which is preliminary data.</text>
</comment>